<sequence>MLVFNTRKPDTKTQALMTNCDNNFWTNYLCNSNDLTGSWWKGDCDACKDGKLFESAGKNSEKTSSVTWKMWEKDTSTGEIVQKVKEGCVGQLEDKIVSDWEFICFTAHKSQKN</sequence>
<protein>
    <submittedName>
        <fullName evidence="1">Uncharacterized protein</fullName>
    </submittedName>
</protein>
<comment type="caution">
    <text evidence="1">The sequence shown here is derived from an EMBL/GenBank/DDBJ whole genome shotgun (WGS) entry which is preliminary data.</text>
</comment>
<dbReference type="AlphaFoldDB" id="A0AAV4BAY2"/>
<accession>A0AAV4BAY2</accession>
<dbReference type="EMBL" id="BLXT01004656">
    <property type="protein sequence ID" value="GFO16317.1"/>
    <property type="molecule type" value="Genomic_DNA"/>
</dbReference>
<evidence type="ECO:0000313" key="2">
    <source>
        <dbReference type="Proteomes" id="UP000735302"/>
    </source>
</evidence>
<keyword evidence="2" id="KW-1185">Reference proteome</keyword>
<gene>
    <name evidence="1" type="ORF">PoB_004282200</name>
</gene>
<name>A0AAV4BAY2_9GAST</name>
<organism evidence="1 2">
    <name type="scientific">Plakobranchus ocellatus</name>
    <dbReference type="NCBI Taxonomy" id="259542"/>
    <lineage>
        <taxon>Eukaryota</taxon>
        <taxon>Metazoa</taxon>
        <taxon>Spiralia</taxon>
        <taxon>Lophotrochozoa</taxon>
        <taxon>Mollusca</taxon>
        <taxon>Gastropoda</taxon>
        <taxon>Heterobranchia</taxon>
        <taxon>Euthyneura</taxon>
        <taxon>Panpulmonata</taxon>
        <taxon>Sacoglossa</taxon>
        <taxon>Placobranchoidea</taxon>
        <taxon>Plakobranchidae</taxon>
        <taxon>Plakobranchus</taxon>
    </lineage>
</organism>
<reference evidence="1 2" key="1">
    <citation type="journal article" date="2021" name="Elife">
        <title>Chloroplast acquisition without the gene transfer in kleptoplastic sea slugs, Plakobranchus ocellatus.</title>
        <authorList>
            <person name="Maeda T."/>
            <person name="Takahashi S."/>
            <person name="Yoshida T."/>
            <person name="Shimamura S."/>
            <person name="Takaki Y."/>
            <person name="Nagai Y."/>
            <person name="Toyoda A."/>
            <person name="Suzuki Y."/>
            <person name="Arimoto A."/>
            <person name="Ishii H."/>
            <person name="Satoh N."/>
            <person name="Nishiyama T."/>
            <person name="Hasebe M."/>
            <person name="Maruyama T."/>
            <person name="Minagawa J."/>
            <person name="Obokata J."/>
            <person name="Shigenobu S."/>
        </authorList>
    </citation>
    <scope>NUCLEOTIDE SEQUENCE [LARGE SCALE GENOMIC DNA]</scope>
</reference>
<dbReference type="Proteomes" id="UP000735302">
    <property type="component" value="Unassembled WGS sequence"/>
</dbReference>
<evidence type="ECO:0000313" key="1">
    <source>
        <dbReference type="EMBL" id="GFO16317.1"/>
    </source>
</evidence>
<proteinExistence type="predicted"/>